<comment type="catalytic activity">
    <reaction evidence="1 8">
        <text>malonyl-[ACP] + S-adenosyl-L-methionine = malonyl-[ACP] methyl ester + S-adenosyl-L-homocysteine</text>
        <dbReference type="Rhea" id="RHEA:17105"/>
        <dbReference type="Rhea" id="RHEA-COMP:9623"/>
        <dbReference type="Rhea" id="RHEA-COMP:9954"/>
        <dbReference type="ChEBI" id="CHEBI:57856"/>
        <dbReference type="ChEBI" id="CHEBI:59789"/>
        <dbReference type="ChEBI" id="CHEBI:78449"/>
        <dbReference type="ChEBI" id="CHEBI:78845"/>
        <dbReference type="EC" id="2.1.1.197"/>
    </reaction>
</comment>
<gene>
    <name evidence="8 10" type="primary">bioC</name>
    <name evidence="10" type="ORF">GTOL_10908</name>
</gene>
<dbReference type="CDD" id="cd02440">
    <property type="entry name" value="AdoMet_MTases"/>
    <property type="match status" value="1"/>
</dbReference>
<keyword evidence="6 8" id="KW-0949">S-adenosyl-L-methionine</keyword>
<organism evidence="10 11">
    <name type="scientific">Georgfuchsia toluolica</name>
    <dbReference type="NCBI Taxonomy" id="424218"/>
    <lineage>
        <taxon>Bacteria</taxon>
        <taxon>Pseudomonadati</taxon>
        <taxon>Pseudomonadota</taxon>
        <taxon>Betaproteobacteria</taxon>
        <taxon>Nitrosomonadales</taxon>
        <taxon>Sterolibacteriaceae</taxon>
        <taxon>Georgfuchsia</taxon>
    </lineage>
</organism>
<dbReference type="PANTHER" id="PTHR13090:SF1">
    <property type="entry name" value="ARGININE-HYDROXYLASE NDUFAF5, MITOCHONDRIAL"/>
    <property type="match status" value="1"/>
</dbReference>
<dbReference type="GO" id="GO:0008757">
    <property type="term" value="F:S-adenosylmethionine-dependent methyltransferase activity"/>
    <property type="evidence" value="ECO:0007669"/>
    <property type="project" value="InterPro"/>
</dbReference>
<evidence type="ECO:0000313" key="10">
    <source>
        <dbReference type="EMBL" id="CAG4883026.1"/>
    </source>
</evidence>
<dbReference type="RefSeq" id="WP_220635035.1">
    <property type="nucleotide sequence ID" value="NZ_CAJQUM010000001.1"/>
</dbReference>
<dbReference type="EMBL" id="CAJQUM010000001">
    <property type="protein sequence ID" value="CAG4883026.1"/>
    <property type="molecule type" value="Genomic_DNA"/>
</dbReference>
<protein>
    <recommendedName>
        <fullName evidence="3 8">Malonyl-[acyl-carrier protein] O-methyltransferase</fullName>
        <shortName evidence="8">Malonyl-ACP O-methyltransferase</shortName>
        <ecNumber evidence="3 8">2.1.1.197</ecNumber>
    </recommendedName>
    <alternativeName>
        <fullName evidence="8">Biotin synthesis protein BioC</fullName>
    </alternativeName>
</protein>
<keyword evidence="4 8" id="KW-0489">Methyltransferase</keyword>
<comment type="similarity">
    <text evidence="8">Belongs to the methyltransferase superfamily.</text>
</comment>
<evidence type="ECO:0000256" key="1">
    <source>
        <dbReference type="ARBA" id="ARBA00000852"/>
    </source>
</evidence>
<dbReference type="AlphaFoldDB" id="A0A916J5X9"/>
<keyword evidence="7 8" id="KW-0093">Biotin biosynthesis</keyword>
<evidence type="ECO:0000256" key="8">
    <source>
        <dbReference type="HAMAP-Rule" id="MF_00835"/>
    </source>
</evidence>
<dbReference type="GO" id="GO:0102130">
    <property type="term" value="F:malonyl-CoA methyltransferase activity"/>
    <property type="evidence" value="ECO:0007669"/>
    <property type="project" value="UniProtKB-EC"/>
</dbReference>
<dbReference type="InterPro" id="IPR029063">
    <property type="entry name" value="SAM-dependent_MTases_sf"/>
</dbReference>
<evidence type="ECO:0000256" key="3">
    <source>
        <dbReference type="ARBA" id="ARBA00012327"/>
    </source>
</evidence>
<dbReference type="EC" id="2.1.1.197" evidence="3 8"/>
<name>A0A916J5X9_9PROT</name>
<keyword evidence="11" id="KW-1185">Reference proteome</keyword>
<feature type="domain" description="Methyltransferase type 11" evidence="9">
    <location>
        <begin position="47"/>
        <end position="137"/>
    </location>
</feature>
<keyword evidence="5 8" id="KW-0808">Transferase</keyword>
<dbReference type="Pfam" id="PF08241">
    <property type="entry name" value="Methyltransf_11"/>
    <property type="match status" value="1"/>
</dbReference>
<dbReference type="GO" id="GO:0010340">
    <property type="term" value="F:carboxyl-O-methyltransferase activity"/>
    <property type="evidence" value="ECO:0007669"/>
    <property type="project" value="UniProtKB-UniRule"/>
</dbReference>
<comment type="pathway">
    <text evidence="2 8">Cofactor biosynthesis; biotin biosynthesis.</text>
</comment>
<evidence type="ECO:0000256" key="7">
    <source>
        <dbReference type="ARBA" id="ARBA00022756"/>
    </source>
</evidence>
<evidence type="ECO:0000256" key="6">
    <source>
        <dbReference type="ARBA" id="ARBA00022691"/>
    </source>
</evidence>
<evidence type="ECO:0000313" key="11">
    <source>
        <dbReference type="Proteomes" id="UP000742786"/>
    </source>
</evidence>
<dbReference type="HAMAP" id="MF_00835">
    <property type="entry name" value="BioC"/>
    <property type="match status" value="1"/>
</dbReference>
<comment type="caution">
    <text evidence="10">The sequence shown here is derived from an EMBL/GenBank/DDBJ whole genome shotgun (WGS) entry which is preliminary data.</text>
</comment>
<dbReference type="GO" id="GO:0032259">
    <property type="term" value="P:methylation"/>
    <property type="evidence" value="ECO:0007669"/>
    <property type="project" value="UniProtKB-KW"/>
</dbReference>
<reference evidence="10" key="1">
    <citation type="submission" date="2021-04" db="EMBL/GenBank/DDBJ databases">
        <authorList>
            <person name="Hornung B."/>
        </authorList>
    </citation>
    <scope>NUCLEOTIDE SEQUENCE</scope>
    <source>
        <strain evidence="10">G5G6</strain>
    </source>
</reference>
<accession>A0A916J5X9</accession>
<dbReference type="NCBIfam" id="TIGR02072">
    <property type="entry name" value="BioC"/>
    <property type="match status" value="1"/>
</dbReference>
<dbReference type="InterPro" id="IPR050602">
    <property type="entry name" value="Malonyl-ACP_OMT"/>
</dbReference>
<dbReference type="InterPro" id="IPR013216">
    <property type="entry name" value="Methyltransf_11"/>
</dbReference>
<sequence length="256" mass="28336">MKPEKQLVRSAFARAAPHYDAVADFQRETGERLSAQCQMDSLPARVLDAGCGTGHGLQLIAGRWPKAEIVALDFAAPMLHQLPPGTSTLAVCGDIEALPLMNASVDLVWSSLAIQWCDTGRVALEFQRILRPGGHLAATTLGPDTFAELRRAFVGVDEFRHTNDFIDETRLRTALGSAGFDLLTLRRVGMQRHYPDLRSLLASVRELGASHVAARNRRPGLMGKTAWRRFSDNFERMRTSCGLPLTYDTYFILAQK</sequence>
<proteinExistence type="inferred from homology"/>
<dbReference type="SUPFAM" id="SSF53335">
    <property type="entry name" value="S-adenosyl-L-methionine-dependent methyltransferases"/>
    <property type="match status" value="1"/>
</dbReference>
<dbReference type="PANTHER" id="PTHR13090">
    <property type="entry name" value="ARGININE-HYDROXYLASE NDUFAF5, MITOCHONDRIAL"/>
    <property type="match status" value="1"/>
</dbReference>
<evidence type="ECO:0000256" key="5">
    <source>
        <dbReference type="ARBA" id="ARBA00022679"/>
    </source>
</evidence>
<comment type="function">
    <text evidence="8">Converts the free carboxyl group of a malonyl-thioester to its methyl ester by transfer of a methyl group from S-adenosyl-L-methionine (SAM). It allows to synthesize pimeloyl-ACP via the fatty acid synthetic pathway.</text>
</comment>
<dbReference type="InterPro" id="IPR011814">
    <property type="entry name" value="BioC"/>
</dbReference>
<evidence type="ECO:0000256" key="4">
    <source>
        <dbReference type="ARBA" id="ARBA00022603"/>
    </source>
</evidence>
<dbReference type="GO" id="GO:0009102">
    <property type="term" value="P:biotin biosynthetic process"/>
    <property type="evidence" value="ECO:0007669"/>
    <property type="project" value="UniProtKB-UniRule"/>
</dbReference>
<evidence type="ECO:0000259" key="9">
    <source>
        <dbReference type="Pfam" id="PF08241"/>
    </source>
</evidence>
<dbReference type="Gene3D" id="3.40.50.150">
    <property type="entry name" value="Vaccinia Virus protein VP39"/>
    <property type="match status" value="1"/>
</dbReference>
<dbReference type="Proteomes" id="UP000742786">
    <property type="component" value="Unassembled WGS sequence"/>
</dbReference>
<evidence type="ECO:0000256" key="2">
    <source>
        <dbReference type="ARBA" id="ARBA00004746"/>
    </source>
</evidence>